<protein>
    <recommendedName>
        <fullName evidence="4">DUF4065 domain-containing protein</fullName>
    </recommendedName>
</protein>
<evidence type="ECO:0008006" key="4">
    <source>
        <dbReference type="Google" id="ProtNLM"/>
    </source>
</evidence>
<dbReference type="EMBL" id="JBHRTR010000005">
    <property type="protein sequence ID" value="MFC3226018.1"/>
    <property type="molecule type" value="Genomic_DNA"/>
</dbReference>
<proteinExistence type="predicted"/>
<reference evidence="3" key="1">
    <citation type="journal article" date="2019" name="Int. J. Syst. Evol. Microbiol.">
        <title>The Global Catalogue of Microorganisms (GCM) 10K type strain sequencing project: providing services to taxonomists for standard genome sequencing and annotation.</title>
        <authorList>
            <consortium name="The Broad Institute Genomics Platform"/>
            <consortium name="The Broad Institute Genome Sequencing Center for Infectious Disease"/>
            <person name="Wu L."/>
            <person name="Ma J."/>
        </authorList>
    </citation>
    <scope>NUCLEOTIDE SEQUENCE [LARGE SCALE GENOMIC DNA]</scope>
    <source>
        <strain evidence="3">KCTC 42964</strain>
    </source>
</reference>
<feature type="compositionally biased region" description="Basic and acidic residues" evidence="1">
    <location>
        <begin position="189"/>
        <end position="204"/>
    </location>
</feature>
<evidence type="ECO:0000313" key="3">
    <source>
        <dbReference type="Proteomes" id="UP001595528"/>
    </source>
</evidence>
<accession>A0ABV7KUJ6</accession>
<comment type="caution">
    <text evidence="2">The sequence shown here is derived from an EMBL/GenBank/DDBJ whole genome shotgun (WGS) entry which is preliminary data.</text>
</comment>
<feature type="compositionally biased region" description="Low complexity" evidence="1">
    <location>
        <begin position="168"/>
        <end position="188"/>
    </location>
</feature>
<dbReference type="Proteomes" id="UP001595528">
    <property type="component" value="Unassembled WGS sequence"/>
</dbReference>
<evidence type="ECO:0000256" key="1">
    <source>
        <dbReference type="SAM" id="MobiDB-lite"/>
    </source>
</evidence>
<gene>
    <name evidence="2" type="ORF">ACFOGJ_02185</name>
</gene>
<evidence type="ECO:0000313" key="2">
    <source>
        <dbReference type="EMBL" id="MFC3226018.1"/>
    </source>
</evidence>
<name>A0ABV7KUJ6_9PROT</name>
<feature type="region of interest" description="Disordered" evidence="1">
    <location>
        <begin position="135"/>
        <end position="211"/>
    </location>
</feature>
<sequence>MRPATRSALDVTFWLLERGVTDGWPLPPKRLRAMLYLAQARFAEREGRKLMPATFLVTQQGPVEPTVTLVMGSGLKRPWAPSLPPVAAVFMEDFWERHGRLATSDMQKEVARHPAWVEAWGLGPGSEVEFLGAHRSTAQPTHRAQPAEDPLAAVTEGDGAPSARRAAEQVPGQAAAAAATAPVPSSPAHFDDPEMERARARQDAMEPEALQLKENEVRFTLDGRRITKWRPRRRIN</sequence>
<organism evidence="2 3">
    <name type="scientific">Marinibaculum pumilum</name>
    <dbReference type="NCBI Taxonomy" id="1766165"/>
    <lineage>
        <taxon>Bacteria</taxon>
        <taxon>Pseudomonadati</taxon>
        <taxon>Pseudomonadota</taxon>
        <taxon>Alphaproteobacteria</taxon>
        <taxon>Rhodospirillales</taxon>
        <taxon>Rhodospirillaceae</taxon>
        <taxon>Marinibaculum</taxon>
    </lineage>
</organism>
<keyword evidence="3" id="KW-1185">Reference proteome</keyword>
<dbReference type="RefSeq" id="WP_379897767.1">
    <property type="nucleotide sequence ID" value="NZ_JBHRTR010000005.1"/>
</dbReference>